<dbReference type="Proteomes" id="UP000673691">
    <property type="component" value="Unassembled WGS sequence"/>
</dbReference>
<feature type="region of interest" description="Disordered" evidence="1">
    <location>
        <begin position="1"/>
        <end position="25"/>
    </location>
</feature>
<dbReference type="EMBL" id="JAEFCI010006696">
    <property type="protein sequence ID" value="KAG5459525.1"/>
    <property type="molecule type" value="Genomic_DNA"/>
</dbReference>
<accession>A0A8H7ZUF9</accession>
<proteinExistence type="predicted"/>
<sequence length="267" mass="29329">MRSTSHVIIGNATDRVGSSPSLPHLSNANRRRIVTNIISTVALVTHAPPHTHTPVLVLRSSSSSKVLNDCCRRHFRRPCSLLDPLTALPLVARLIACQPSFKLPTRTVRPDEKRTGGTAPPFAVNPFELPFCSPPQPFFFCPCPETSSSLASLQPPNFQTPDPMAHVLSLSVRPRLAPFDFPALAADGGNYLSWAIHAQSFTFGQGYVYWKIIGESAGRVAQLPLLRGNYVTVHRGVPTRRTGANSNTPPCWEQQGSDERDRVKQHI</sequence>
<keyword evidence="3" id="KW-1185">Reference proteome</keyword>
<feature type="compositionally biased region" description="Basic and acidic residues" evidence="1">
    <location>
        <begin position="257"/>
        <end position="267"/>
    </location>
</feature>
<evidence type="ECO:0000313" key="2">
    <source>
        <dbReference type="EMBL" id="KAG5459525.1"/>
    </source>
</evidence>
<reference evidence="2 3" key="1">
    <citation type="journal article" name="Sci. Rep.">
        <title>Genome-scale phylogenetic analyses confirm Olpidium as the closest living zoosporic fungus to the non-flagellated, terrestrial fungi.</title>
        <authorList>
            <person name="Chang Y."/>
            <person name="Rochon D."/>
            <person name="Sekimoto S."/>
            <person name="Wang Y."/>
            <person name="Chovatia M."/>
            <person name="Sandor L."/>
            <person name="Salamov A."/>
            <person name="Grigoriev I.V."/>
            <person name="Stajich J.E."/>
            <person name="Spatafora J.W."/>
        </authorList>
    </citation>
    <scope>NUCLEOTIDE SEQUENCE [LARGE SCALE GENOMIC DNA]</scope>
    <source>
        <strain evidence="2">S191</strain>
    </source>
</reference>
<gene>
    <name evidence="2" type="ORF">BJ554DRAFT_63</name>
</gene>
<feature type="region of interest" description="Disordered" evidence="1">
    <location>
        <begin position="237"/>
        <end position="267"/>
    </location>
</feature>
<evidence type="ECO:0000313" key="3">
    <source>
        <dbReference type="Proteomes" id="UP000673691"/>
    </source>
</evidence>
<organism evidence="2 3">
    <name type="scientific">Olpidium bornovanus</name>
    <dbReference type="NCBI Taxonomy" id="278681"/>
    <lineage>
        <taxon>Eukaryota</taxon>
        <taxon>Fungi</taxon>
        <taxon>Fungi incertae sedis</taxon>
        <taxon>Olpidiomycota</taxon>
        <taxon>Olpidiomycotina</taxon>
        <taxon>Olpidiomycetes</taxon>
        <taxon>Olpidiales</taxon>
        <taxon>Olpidiaceae</taxon>
        <taxon>Olpidium</taxon>
    </lineage>
</organism>
<protein>
    <submittedName>
        <fullName evidence="2">Uncharacterized protein</fullName>
    </submittedName>
</protein>
<evidence type="ECO:0000256" key="1">
    <source>
        <dbReference type="SAM" id="MobiDB-lite"/>
    </source>
</evidence>
<comment type="caution">
    <text evidence="2">The sequence shown here is derived from an EMBL/GenBank/DDBJ whole genome shotgun (WGS) entry which is preliminary data.</text>
</comment>
<feature type="compositionally biased region" description="Polar residues" evidence="1">
    <location>
        <begin position="16"/>
        <end position="25"/>
    </location>
</feature>
<name>A0A8H7ZUF9_9FUNG</name>
<dbReference type="AlphaFoldDB" id="A0A8H7ZUF9"/>